<evidence type="ECO:0000313" key="2">
    <source>
        <dbReference type="EMBL" id="TXR56006.1"/>
    </source>
</evidence>
<proteinExistence type="predicted"/>
<dbReference type="PANTHER" id="PTHR43364">
    <property type="entry name" value="NADH-SPECIFIC METHYLGLYOXAL REDUCTASE-RELATED"/>
    <property type="match status" value="1"/>
</dbReference>
<protein>
    <submittedName>
        <fullName evidence="2">Aldo/keto reductase</fullName>
    </submittedName>
</protein>
<gene>
    <name evidence="2" type="ORF">FMM08_11140</name>
</gene>
<dbReference type="Gene3D" id="3.20.20.100">
    <property type="entry name" value="NADP-dependent oxidoreductase domain"/>
    <property type="match status" value="1"/>
</dbReference>
<dbReference type="Pfam" id="PF00248">
    <property type="entry name" value="Aldo_ket_red"/>
    <property type="match status" value="1"/>
</dbReference>
<comment type="caution">
    <text evidence="2">The sequence shown here is derived from an EMBL/GenBank/DDBJ whole genome shotgun (WGS) entry which is preliminary data.</text>
</comment>
<dbReference type="GO" id="GO:0005829">
    <property type="term" value="C:cytosol"/>
    <property type="evidence" value="ECO:0007669"/>
    <property type="project" value="TreeGrafter"/>
</dbReference>
<dbReference type="RefSeq" id="WP_147926438.1">
    <property type="nucleotide sequence ID" value="NZ_VKAC01000006.1"/>
</dbReference>
<accession>A0A5C8ZGF5</accession>
<sequence>MTSLPSTSTTAAGTGAVPLGDTGIDLHPLCLGGNVFGWSADEQASHAVLDAYAEAGGNLVDTADVYSAWVPGHTGGESEAVIGRWLGGRHPGGGAVQVATKTGAAEGAQLSPSAVDEALDASLGRLGLDSVALYYAHRDQPERPVEEVVRAFAATVTSGRARAWAVSNWSAERIDAAVAAAQEAGLPGPVAVQNAGSAVTRTDPAVVDACRRHGLLALPYGALASGFLTGKYSRGGEVPESVRAEGVGKRFGDERSWAVLDAVRAVAQARGAELGTVALAWLRAQGAVPIASARTPEQLPALLAVTAVELSADELESITTAGL</sequence>
<organism evidence="2 3">
    <name type="scientific">Quadrisphaera setariae</name>
    <dbReference type="NCBI Taxonomy" id="2593304"/>
    <lineage>
        <taxon>Bacteria</taxon>
        <taxon>Bacillati</taxon>
        <taxon>Actinomycetota</taxon>
        <taxon>Actinomycetes</taxon>
        <taxon>Kineosporiales</taxon>
        <taxon>Kineosporiaceae</taxon>
        <taxon>Quadrisphaera</taxon>
    </lineage>
</organism>
<keyword evidence="3" id="KW-1185">Reference proteome</keyword>
<dbReference type="PANTHER" id="PTHR43364:SF6">
    <property type="entry name" value="OXIDOREDUCTASE-RELATED"/>
    <property type="match status" value="1"/>
</dbReference>
<dbReference type="InterPro" id="IPR023210">
    <property type="entry name" value="NADP_OxRdtase_dom"/>
</dbReference>
<evidence type="ECO:0000313" key="3">
    <source>
        <dbReference type="Proteomes" id="UP000321234"/>
    </source>
</evidence>
<evidence type="ECO:0000259" key="1">
    <source>
        <dbReference type="Pfam" id="PF00248"/>
    </source>
</evidence>
<dbReference type="InterPro" id="IPR050523">
    <property type="entry name" value="AKR_Detox_Biosynth"/>
</dbReference>
<reference evidence="2 3" key="1">
    <citation type="submission" date="2019-07" db="EMBL/GenBank/DDBJ databases">
        <title>Quadrisphaera sp. strain DD2A genome sequencing and assembly.</title>
        <authorList>
            <person name="Kim I."/>
        </authorList>
    </citation>
    <scope>NUCLEOTIDE SEQUENCE [LARGE SCALE GENOMIC DNA]</scope>
    <source>
        <strain evidence="2 3">DD2A</strain>
    </source>
</reference>
<dbReference type="Proteomes" id="UP000321234">
    <property type="component" value="Unassembled WGS sequence"/>
</dbReference>
<dbReference type="SUPFAM" id="SSF51430">
    <property type="entry name" value="NAD(P)-linked oxidoreductase"/>
    <property type="match status" value="1"/>
</dbReference>
<dbReference type="InterPro" id="IPR036812">
    <property type="entry name" value="NAD(P)_OxRdtase_dom_sf"/>
</dbReference>
<dbReference type="EMBL" id="VKAC01000006">
    <property type="protein sequence ID" value="TXR56006.1"/>
    <property type="molecule type" value="Genomic_DNA"/>
</dbReference>
<name>A0A5C8ZGF5_9ACTN</name>
<dbReference type="OrthoDB" id="9768793at2"/>
<feature type="domain" description="NADP-dependent oxidoreductase" evidence="1">
    <location>
        <begin position="28"/>
        <end position="319"/>
    </location>
</feature>
<dbReference type="AlphaFoldDB" id="A0A5C8ZGF5"/>